<feature type="modified residue" description="4-aspartylphosphate" evidence="1">
    <location>
        <position position="60"/>
    </location>
</feature>
<keyword evidence="1" id="KW-0597">Phosphoprotein</keyword>
<reference evidence="3" key="1">
    <citation type="submission" date="2022-07" db="EMBL/GenBank/DDBJ databases">
        <title>Parvularcula maris sp. nov., an algicidal bacterium isolated from seawater.</title>
        <authorList>
            <person name="Li F."/>
        </authorList>
    </citation>
    <scope>NUCLEOTIDE SEQUENCE</scope>
    <source>
        <strain evidence="3">BGMRC 0090</strain>
    </source>
</reference>
<name>A0A9X2L6R6_9PROT</name>
<accession>A0A9X2L6R6</accession>
<dbReference type="AlphaFoldDB" id="A0A9X2L6R6"/>
<dbReference type="RefSeq" id="WP_256617790.1">
    <property type="nucleotide sequence ID" value="NZ_JANIBC010000001.1"/>
</dbReference>
<protein>
    <submittedName>
        <fullName evidence="3">Response regulator</fullName>
    </submittedName>
</protein>
<dbReference type="GO" id="GO:0000160">
    <property type="term" value="P:phosphorelay signal transduction system"/>
    <property type="evidence" value="ECO:0007669"/>
    <property type="project" value="InterPro"/>
</dbReference>
<gene>
    <name evidence="3" type="ORF">NOG11_01165</name>
</gene>
<evidence type="ECO:0000256" key="1">
    <source>
        <dbReference type="PROSITE-ProRule" id="PRU00169"/>
    </source>
</evidence>
<comment type="caution">
    <text evidence="3">The sequence shown here is derived from an EMBL/GenBank/DDBJ whole genome shotgun (WGS) entry which is preliminary data.</text>
</comment>
<dbReference type="InterPro" id="IPR001789">
    <property type="entry name" value="Sig_transdc_resp-reg_receiver"/>
</dbReference>
<organism evidence="3 4">
    <name type="scientific">Parvularcula maris</name>
    <dbReference type="NCBI Taxonomy" id="2965077"/>
    <lineage>
        <taxon>Bacteria</taxon>
        <taxon>Pseudomonadati</taxon>
        <taxon>Pseudomonadota</taxon>
        <taxon>Alphaproteobacteria</taxon>
        <taxon>Parvularculales</taxon>
        <taxon>Parvularculaceae</taxon>
        <taxon>Parvularcula</taxon>
    </lineage>
</organism>
<evidence type="ECO:0000313" key="4">
    <source>
        <dbReference type="Proteomes" id="UP001142610"/>
    </source>
</evidence>
<dbReference type="EMBL" id="JANIBC010000001">
    <property type="protein sequence ID" value="MCQ8183986.1"/>
    <property type="molecule type" value="Genomic_DNA"/>
</dbReference>
<keyword evidence="4" id="KW-1185">Reference proteome</keyword>
<proteinExistence type="predicted"/>
<dbReference type="Gene3D" id="3.40.50.2300">
    <property type="match status" value="1"/>
</dbReference>
<evidence type="ECO:0000313" key="3">
    <source>
        <dbReference type="EMBL" id="MCQ8183986.1"/>
    </source>
</evidence>
<dbReference type="SMART" id="SM00448">
    <property type="entry name" value="REC"/>
    <property type="match status" value="1"/>
</dbReference>
<dbReference type="PROSITE" id="PS50110">
    <property type="entry name" value="RESPONSE_REGULATORY"/>
    <property type="match status" value="1"/>
</dbReference>
<evidence type="ECO:0000259" key="2">
    <source>
        <dbReference type="PROSITE" id="PS50110"/>
    </source>
</evidence>
<feature type="domain" description="Response regulatory" evidence="2">
    <location>
        <begin position="10"/>
        <end position="120"/>
    </location>
</feature>
<dbReference type="SUPFAM" id="SSF52172">
    <property type="entry name" value="CheY-like"/>
    <property type="match status" value="1"/>
</dbReference>
<dbReference type="Pfam" id="PF00072">
    <property type="entry name" value="Response_reg"/>
    <property type="match status" value="1"/>
</dbReference>
<sequence length="136" mass="15019">MGSKESRQSRILFLEDEIILTLTFEDVLHHLDLGEVVTAHSLREAYEAMDQDPFDIAILDFNIDGATSVEVAERVVKSGGRVIFATGHAPDELNVSGFPYDVVTKPYQEDSLRSAVLLAHRELQEALSTSKKAAGF</sequence>
<dbReference type="Proteomes" id="UP001142610">
    <property type="component" value="Unassembled WGS sequence"/>
</dbReference>
<dbReference type="InterPro" id="IPR011006">
    <property type="entry name" value="CheY-like_superfamily"/>
</dbReference>